<accession>A0A0A3IEC6</accession>
<keyword evidence="3" id="KW-1185">Reference proteome</keyword>
<proteinExistence type="predicted"/>
<evidence type="ECO:0000313" key="2">
    <source>
        <dbReference type="EMBL" id="KGR81770.1"/>
    </source>
</evidence>
<evidence type="ECO:0000313" key="3">
    <source>
        <dbReference type="Proteomes" id="UP000030437"/>
    </source>
</evidence>
<organism evidence="2 3">
    <name type="scientific">Lysinibacillus odysseyi 34hs-1 = NBRC 100172</name>
    <dbReference type="NCBI Taxonomy" id="1220589"/>
    <lineage>
        <taxon>Bacteria</taxon>
        <taxon>Bacillati</taxon>
        <taxon>Bacillota</taxon>
        <taxon>Bacilli</taxon>
        <taxon>Bacillales</taxon>
        <taxon>Bacillaceae</taxon>
        <taxon>Lysinibacillus</taxon>
    </lineage>
</organism>
<evidence type="ECO:0000256" key="1">
    <source>
        <dbReference type="SAM" id="Phobius"/>
    </source>
</evidence>
<name>A0A0A3IEC6_9BACI</name>
<protein>
    <submittedName>
        <fullName evidence="2">Uncharacterized protein</fullName>
    </submittedName>
</protein>
<gene>
    <name evidence="2" type="ORF">CD32_20770</name>
</gene>
<keyword evidence="1" id="KW-0472">Membrane</keyword>
<dbReference type="STRING" id="1220589.CD32_20770"/>
<dbReference type="AlphaFoldDB" id="A0A0A3IEC6"/>
<comment type="caution">
    <text evidence="2">The sequence shown here is derived from an EMBL/GenBank/DDBJ whole genome shotgun (WGS) entry which is preliminary data.</text>
</comment>
<dbReference type="Proteomes" id="UP000030437">
    <property type="component" value="Unassembled WGS sequence"/>
</dbReference>
<feature type="transmembrane region" description="Helical" evidence="1">
    <location>
        <begin position="44"/>
        <end position="61"/>
    </location>
</feature>
<keyword evidence="1" id="KW-0812">Transmembrane</keyword>
<sequence length="71" mass="8179">MSCTCYKKEVLLQQDAIDYAFKLRTVYSDPIIVLKAEKKKGCEVLIVTSFCVTHTIMYLLPKYFPNVVLTI</sequence>
<reference evidence="2 3" key="1">
    <citation type="submission" date="2014-02" db="EMBL/GenBank/DDBJ databases">
        <title>Draft genome sequence of Lysinibacillus odysseyi NBRC 100172.</title>
        <authorList>
            <person name="Zhang F."/>
            <person name="Wang G."/>
            <person name="Zhang L."/>
        </authorList>
    </citation>
    <scope>NUCLEOTIDE SEQUENCE [LARGE SCALE GENOMIC DNA]</scope>
    <source>
        <strain evidence="2 3">NBRC 100172</strain>
    </source>
</reference>
<keyword evidence="1" id="KW-1133">Transmembrane helix</keyword>
<dbReference type="EMBL" id="JPVP01000060">
    <property type="protein sequence ID" value="KGR81770.1"/>
    <property type="molecule type" value="Genomic_DNA"/>
</dbReference>